<evidence type="ECO:0000313" key="2">
    <source>
        <dbReference type="EMBL" id="GGP12818.1"/>
    </source>
</evidence>
<organism evidence="2 3">
    <name type="scientific">Nonomuraea glycinis</name>
    <dbReference type="NCBI Taxonomy" id="2047744"/>
    <lineage>
        <taxon>Bacteria</taxon>
        <taxon>Bacillati</taxon>
        <taxon>Actinomycetota</taxon>
        <taxon>Actinomycetes</taxon>
        <taxon>Streptosporangiales</taxon>
        <taxon>Streptosporangiaceae</taxon>
        <taxon>Nonomuraea</taxon>
    </lineage>
</organism>
<evidence type="ECO:0000313" key="3">
    <source>
        <dbReference type="Proteomes" id="UP000660745"/>
    </source>
</evidence>
<feature type="transmembrane region" description="Helical" evidence="1">
    <location>
        <begin position="105"/>
        <end position="126"/>
    </location>
</feature>
<keyword evidence="1" id="KW-1133">Transmembrane helix</keyword>
<reference evidence="2" key="2">
    <citation type="submission" date="2020-09" db="EMBL/GenBank/DDBJ databases">
        <authorList>
            <person name="Sun Q."/>
            <person name="Zhou Y."/>
        </authorList>
    </citation>
    <scope>NUCLEOTIDE SEQUENCE</scope>
    <source>
        <strain evidence="2">CGMCC 4.7430</strain>
    </source>
</reference>
<keyword evidence="3" id="KW-1185">Reference proteome</keyword>
<feature type="transmembrane region" description="Helical" evidence="1">
    <location>
        <begin position="12"/>
        <end position="30"/>
    </location>
</feature>
<dbReference type="AlphaFoldDB" id="A0A918E950"/>
<evidence type="ECO:0000256" key="1">
    <source>
        <dbReference type="SAM" id="Phobius"/>
    </source>
</evidence>
<accession>A0A918E950</accession>
<name>A0A918E950_9ACTN</name>
<feature type="transmembrane region" description="Helical" evidence="1">
    <location>
        <begin position="36"/>
        <end position="57"/>
    </location>
</feature>
<gene>
    <name evidence="2" type="ORF">GCM10012278_62110</name>
</gene>
<reference evidence="2" key="1">
    <citation type="journal article" date="2014" name="Int. J. Syst. Evol. Microbiol.">
        <title>Complete genome sequence of Corynebacterium casei LMG S-19264T (=DSM 44701T), isolated from a smear-ripened cheese.</title>
        <authorList>
            <consortium name="US DOE Joint Genome Institute (JGI-PGF)"/>
            <person name="Walter F."/>
            <person name="Albersmeier A."/>
            <person name="Kalinowski J."/>
            <person name="Ruckert C."/>
        </authorList>
    </citation>
    <scope>NUCLEOTIDE SEQUENCE</scope>
    <source>
        <strain evidence="2">CGMCC 4.7430</strain>
    </source>
</reference>
<keyword evidence="1" id="KW-0472">Membrane</keyword>
<dbReference type="EMBL" id="BMNK01000013">
    <property type="protein sequence ID" value="GGP12818.1"/>
    <property type="molecule type" value="Genomic_DNA"/>
</dbReference>
<comment type="caution">
    <text evidence="2">The sequence shown here is derived from an EMBL/GenBank/DDBJ whole genome shotgun (WGS) entry which is preliminary data.</text>
</comment>
<sequence>MSPHIRRLRSLAILEVANIPLQAFIWFGMIELPTTWPNLTGFTLFAILLIQGAAYWSAKLDQLRTRRPHPRGLAAFAVARKLNPLLLTAGLLATGAAVLTDPGGGVWPGLGFALFAVLEHVNYFYVQLMHDTAADLRRLRTVGLRRSQLARDLARITR</sequence>
<protein>
    <submittedName>
        <fullName evidence="2">Uncharacterized protein</fullName>
    </submittedName>
</protein>
<dbReference type="Proteomes" id="UP000660745">
    <property type="component" value="Unassembled WGS sequence"/>
</dbReference>
<keyword evidence="1" id="KW-0812">Transmembrane</keyword>
<feature type="transmembrane region" description="Helical" evidence="1">
    <location>
        <begin position="78"/>
        <end position="99"/>
    </location>
</feature>
<proteinExistence type="predicted"/>